<evidence type="ECO:0000256" key="2">
    <source>
        <dbReference type="ARBA" id="ARBA00022475"/>
    </source>
</evidence>
<evidence type="ECO:0000256" key="5">
    <source>
        <dbReference type="ARBA" id="ARBA00023136"/>
    </source>
</evidence>
<dbReference type="Pfam" id="PF13515">
    <property type="entry name" value="FUSC_2"/>
    <property type="match status" value="1"/>
</dbReference>
<dbReference type="AlphaFoldDB" id="A0A1W2EHT0"/>
<keyword evidence="4 7" id="KW-1133">Transmembrane helix</keyword>
<accession>A0A1W2EHT0</accession>
<feature type="transmembrane region" description="Helical" evidence="7">
    <location>
        <begin position="511"/>
        <end position="530"/>
    </location>
</feature>
<feature type="transmembrane region" description="Helical" evidence="7">
    <location>
        <begin position="479"/>
        <end position="499"/>
    </location>
</feature>
<dbReference type="EMBL" id="FWYB01000012">
    <property type="protein sequence ID" value="SMD09274.1"/>
    <property type="molecule type" value="Genomic_DNA"/>
</dbReference>
<dbReference type="PANTHER" id="PTHR30509">
    <property type="entry name" value="P-HYDROXYBENZOIC ACID EFFLUX PUMP SUBUNIT-RELATED"/>
    <property type="match status" value="1"/>
</dbReference>
<reference evidence="10 11" key="1">
    <citation type="submission" date="2017-04" db="EMBL/GenBank/DDBJ databases">
        <authorList>
            <person name="Afonso C.L."/>
            <person name="Miller P.J."/>
            <person name="Scott M.A."/>
            <person name="Spackman E."/>
            <person name="Goraichik I."/>
            <person name="Dimitrov K.M."/>
            <person name="Suarez D.L."/>
            <person name="Swayne D.E."/>
        </authorList>
    </citation>
    <scope>NUCLEOTIDE SEQUENCE [LARGE SCALE GENOMIC DNA]</scope>
    <source>
        <strain evidence="10 11">DSM 19625</strain>
    </source>
</reference>
<evidence type="ECO:0000259" key="8">
    <source>
        <dbReference type="Pfam" id="PF12805"/>
    </source>
</evidence>
<feature type="transmembrane region" description="Helical" evidence="7">
    <location>
        <begin position="12"/>
        <end position="34"/>
    </location>
</feature>
<organism evidence="10 11">
    <name type="scientific">Pedobacter nyackensis</name>
    <dbReference type="NCBI Taxonomy" id="475255"/>
    <lineage>
        <taxon>Bacteria</taxon>
        <taxon>Pseudomonadati</taxon>
        <taxon>Bacteroidota</taxon>
        <taxon>Sphingobacteriia</taxon>
        <taxon>Sphingobacteriales</taxon>
        <taxon>Sphingobacteriaceae</taxon>
        <taxon>Pedobacter</taxon>
    </lineage>
</organism>
<dbReference type="OrthoDB" id="8670769at2"/>
<dbReference type="PANTHER" id="PTHR30509:SF9">
    <property type="entry name" value="MULTIDRUG RESISTANCE PROTEIN MDTO"/>
    <property type="match status" value="1"/>
</dbReference>
<evidence type="ECO:0000313" key="10">
    <source>
        <dbReference type="EMBL" id="SMD09274.1"/>
    </source>
</evidence>
<dbReference type="GO" id="GO:0005886">
    <property type="term" value="C:plasma membrane"/>
    <property type="evidence" value="ECO:0007669"/>
    <property type="project" value="UniProtKB-SubCell"/>
</dbReference>
<evidence type="ECO:0000313" key="11">
    <source>
        <dbReference type="Proteomes" id="UP000192678"/>
    </source>
</evidence>
<feature type="transmembrane region" description="Helical" evidence="7">
    <location>
        <begin position="387"/>
        <end position="405"/>
    </location>
</feature>
<keyword evidence="11" id="KW-1185">Reference proteome</keyword>
<evidence type="ECO:0000256" key="1">
    <source>
        <dbReference type="ARBA" id="ARBA00004651"/>
    </source>
</evidence>
<sequence>MAKYSLNLIRSEYFSDALRTTLSIIIPFCALYYFTDPHTAIAVGVGALLISLTDMPGTLKDKMVISICSLVIFFVVSLLTAVLMKHLILMGLMIIVFCFIFSMFTALGPRFSLLGTMALIIMTFVQGLRPIHPLSFSLYIVIGGIWYYTISLLQTKLWPLSSVRHALGECIISTADFLRAKANFYQADCDIEANYLEIIKLHNKVSEKQEQVRHLLLRDKQLMQEDHDQGQRYLWVTTQIIDLYELISAIQYNYESLHKNFKDTGLLESITEVIKHLANDLQLVGAALFAKSRIKYVDASAKELEQIKQQIAKLVSGEKATYTSILLKLQNNIEDIYTGLRGITHTLSSKRSEISFPENLPTYQLFTGTDAISFDLIKNQLHLKSPIFRFALRLTLACVIAYGFMLTPIGFYSYWILLTVIVVIKPGFGLTKRRNIQRLQGTFSGVFIGIVLLALISNIQIQLIMAGFFLLGYFVYLRINYALCILFLTPMVIICLSIYDHHNPVILQRAMDTIIGCAIAFATAYLFPSWEIKKQSQYIKDVINANLNYLLKLHDQAAGIPSDITSFKLARKEVYTKLAVFSSGLQNMLLEPKQAQGKIQHLYQFQILSHQLSSTIASFFPFTNANDHLKEIKDRISQAMEILQSGIEILDGSKTEKLQDITIEHTAVLDINTPGHLEYHKIQQILLICKAIKKETIYLSTSPERIKL</sequence>
<proteinExistence type="inferred from homology"/>
<feature type="transmembrane region" description="Helical" evidence="7">
    <location>
        <begin position="64"/>
        <end position="81"/>
    </location>
</feature>
<dbReference type="Proteomes" id="UP000192678">
    <property type="component" value="Unassembled WGS sequence"/>
</dbReference>
<feature type="domain" description="Integral membrane bound transporter" evidence="9">
    <location>
        <begin position="411"/>
        <end position="522"/>
    </location>
</feature>
<evidence type="ECO:0000259" key="9">
    <source>
        <dbReference type="Pfam" id="PF13515"/>
    </source>
</evidence>
<dbReference type="RefSeq" id="WP_084291115.1">
    <property type="nucleotide sequence ID" value="NZ_FWYB01000012.1"/>
</dbReference>
<evidence type="ECO:0000256" key="4">
    <source>
        <dbReference type="ARBA" id="ARBA00022989"/>
    </source>
</evidence>
<keyword evidence="3 7" id="KW-0812">Transmembrane</keyword>
<evidence type="ECO:0000256" key="3">
    <source>
        <dbReference type="ARBA" id="ARBA00022692"/>
    </source>
</evidence>
<name>A0A1W2EHT0_9SPHI</name>
<evidence type="ECO:0000256" key="7">
    <source>
        <dbReference type="SAM" id="Phobius"/>
    </source>
</evidence>
<dbReference type="Pfam" id="PF12805">
    <property type="entry name" value="FUSC-like"/>
    <property type="match status" value="1"/>
</dbReference>
<gene>
    <name evidence="10" type="ORF">SAMN04488101_112107</name>
</gene>
<dbReference type="InterPro" id="IPR032692">
    <property type="entry name" value="YccS_N"/>
</dbReference>
<evidence type="ECO:0000256" key="6">
    <source>
        <dbReference type="ARBA" id="ARBA00043993"/>
    </source>
</evidence>
<comment type="similarity">
    <text evidence="6">Belongs to the YccS/YhfK family.</text>
</comment>
<dbReference type="InterPro" id="IPR049453">
    <property type="entry name" value="Memb_transporter_dom"/>
</dbReference>
<feature type="transmembrane region" description="Helical" evidence="7">
    <location>
        <begin position="87"/>
        <end position="104"/>
    </location>
</feature>
<keyword evidence="2" id="KW-1003">Cell membrane</keyword>
<feature type="domain" description="Integral membrane protein YccS N-terminal" evidence="8">
    <location>
        <begin position="67"/>
        <end position="336"/>
    </location>
</feature>
<dbReference type="STRING" id="475255.SAMN04488101_112107"/>
<keyword evidence="5 7" id="KW-0472">Membrane</keyword>
<protein>
    <submittedName>
        <fullName evidence="10">Uncharacterized membrane protein YccC</fullName>
    </submittedName>
</protein>
<comment type="subcellular location">
    <subcellularLocation>
        <location evidence="1">Cell membrane</location>
        <topology evidence="1">Multi-pass membrane protein</topology>
    </subcellularLocation>
</comment>
<feature type="transmembrane region" description="Helical" evidence="7">
    <location>
        <begin position="134"/>
        <end position="153"/>
    </location>
</feature>
<feature type="transmembrane region" description="Helical" evidence="7">
    <location>
        <begin position="443"/>
        <end position="473"/>
    </location>
</feature>
<feature type="transmembrane region" description="Helical" evidence="7">
    <location>
        <begin position="411"/>
        <end position="431"/>
    </location>
</feature>